<dbReference type="AlphaFoldDB" id="A0A4U0VZJ0"/>
<evidence type="ECO:0000313" key="1">
    <source>
        <dbReference type="EMBL" id="TKA54235.1"/>
    </source>
</evidence>
<dbReference type="Proteomes" id="UP000309340">
    <property type="component" value="Unassembled WGS sequence"/>
</dbReference>
<dbReference type="SUPFAM" id="SSF56784">
    <property type="entry name" value="HAD-like"/>
    <property type="match status" value="1"/>
</dbReference>
<dbReference type="Gene3D" id="3.40.50.1000">
    <property type="entry name" value="HAD superfamily/HAD-like"/>
    <property type="match status" value="1"/>
</dbReference>
<gene>
    <name evidence="1" type="ORF">B0A55_13480</name>
</gene>
<dbReference type="InterPro" id="IPR023214">
    <property type="entry name" value="HAD_sf"/>
</dbReference>
<dbReference type="EMBL" id="NAJQ01001702">
    <property type="protein sequence ID" value="TKA54235.1"/>
    <property type="molecule type" value="Genomic_DNA"/>
</dbReference>
<name>A0A4U0VZJ0_9PEZI</name>
<dbReference type="OrthoDB" id="5416609at2759"/>
<dbReference type="Pfam" id="PF12710">
    <property type="entry name" value="HAD"/>
    <property type="match status" value="1"/>
</dbReference>
<evidence type="ECO:0000313" key="2">
    <source>
        <dbReference type="Proteomes" id="UP000309340"/>
    </source>
</evidence>
<comment type="caution">
    <text evidence="1">The sequence shown here is derived from an EMBL/GenBank/DDBJ whole genome shotgun (WGS) entry which is preliminary data.</text>
</comment>
<dbReference type="STRING" id="329884.A0A4U0VZJ0"/>
<sequence>MDGDRTLAADDTGALFGNRVADLELSSDENDPLKAIFASPMGYTCTAFQQATYLYEDLSFKHGNEAFDILCETTASVVTVRSELQNLLELTTSNPHAGAVVLTCGHGLIWEKVLKKAGLSDKVEVIGGGRLSNGYVITPMVKGALVVLLRHQHQINVWSFGDSRVDMEMLKMADRAVVVVGEEHSRSKSMDAELLLAIERDGLQACQILLPGSAPPRLDTTTPPVMHLTEAELESISRSRLHKLQLLHATGKASAKLLTTRTRDATIAGPALRKAHEDVGTTRRLVIGFAMSGKEL</sequence>
<proteinExistence type="predicted"/>
<dbReference type="InterPro" id="IPR036412">
    <property type="entry name" value="HAD-like_sf"/>
</dbReference>
<accession>A0A4U0VZJ0</accession>
<reference evidence="1 2" key="1">
    <citation type="submission" date="2017-03" db="EMBL/GenBank/DDBJ databases">
        <title>Genomes of endolithic fungi from Antarctica.</title>
        <authorList>
            <person name="Coleine C."/>
            <person name="Masonjones S."/>
            <person name="Stajich J.E."/>
        </authorList>
    </citation>
    <scope>NUCLEOTIDE SEQUENCE [LARGE SCALE GENOMIC DNA]</scope>
    <source>
        <strain evidence="1 2">CCFEE 5184</strain>
    </source>
</reference>
<protein>
    <submittedName>
        <fullName evidence="1">Uncharacterized protein</fullName>
    </submittedName>
</protein>
<keyword evidence="2" id="KW-1185">Reference proteome</keyword>
<organism evidence="1 2">
    <name type="scientific">Friedmanniomyces simplex</name>
    <dbReference type="NCBI Taxonomy" id="329884"/>
    <lineage>
        <taxon>Eukaryota</taxon>
        <taxon>Fungi</taxon>
        <taxon>Dikarya</taxon>
        <taxon>Ascomycota</taxon>
        <taxon>Pezizomycotina</taxon>
        <taxon>Dothideomycetes</taxon>
        <taxon>Dothideomycetidae</taxon>
        <taxon>Mycosphaerellales</taxon>
        <taxon>Teratosphaeriaceae</taxon>
        <taxon>Friedmanniomyces</taxon>
    </lineage>
</organism>